<evidence type="ECO:0000313" key="1">
    <source>
        <dbReference type="EMBL" id="PKC56056.1"/>
    </source>
</evidence>
<organism evidence="1 2">
    <name type="scientific">Rhizophagus irregularis</name>
    <dbReference type="NCBI Taxonomy" id="588596"/>
    <lineage>
        <taxon>Eukaryota</taxon>
        <taxon>Fungi</taxon>
        <taxon>Fungi incertae sedis</taxon>
        <taxon>Mucoromycota</taxon>
        <taxon>Glomeromycotina</taxon>
        <taxon>Glomeromycetes</taxon>
        <taxon>Glomerales</taxon>
        <taxon>Glomeraceae</taxon>
        <taxon>Rhizophagus</taxon>
    </lineage>
</organism>
<comment type="caution">
    <text evidence="1">The sequence shown here is derived from an EMBL/GenBank/DDBJ whole genome shotgun (WGS) entry which is preliminary data.</text>
</comment>
<gene>
    <name evidence="1" type="ORF">RhiirA1_474581</name>
</gene>
<dbReference type="Proteomes" id="UP000232688">
    <property type="component" value="Unassembled WGS sequence"/>
</dbReference>
<accession>A0A2I1FBW1</accession>
<dbReference type="OrthoDB" id="2427662at2759"/>
<proteinExistence type="predicted"/>
<evidence type="ECO:0000313" key="2">
    <source>
        <dbReference type="Proteomes" id="UP000232688"/>
    </source>
</evidence>
<reference evidence="1 2" key="1">
    <citation type="submission" date="2017-10" db="EMBL/GenBank/DDBJ databases">
        <title>Extensive intraspecific genome diversity in a model arbuscular mycorrhizal fungus.</title>
        <authorList>
            <person name="Chen E.C.H."/>
            <person name="Morin E."/>
            <person name="Baudet D."/>
            <person name="Noel J."/>
            <person name="Ndikumana S."/>
            <person name="Charron P."/>
            <person name="St-Onge C."/>
            <person name="Giorgi J."/>
            <person name="Grigoriev I.V."/>
            <person name="Roux C."/>
            <person name="Martin F.M."/>
            <person name="Corradi N."/>
        </authorList>
    </citation>
    <scope>NUCLEOTIDE SEQUENCE [LARGE SCALE GENOMIC DNA]</scope>
    <source>
        <strain evidence="1 2">A1</strain>
    </source>
</reference>
<reference evidence="1 2" key="2">
    <citation type="submission" date="2017-10" db="EMBL/GenBank/DDBJ databases">
        <title>Genome analyses suggest a sexual origin of heterokaryosis in a supposedly ancient asexual fungus.</title>
        <authorList>
            <person name="Corradi N."/>
            <person name="Sedzielewska K."/>
            <person name="Noel J."/>
            <person name="Charron P."/>
            <person name="Farinelli L."/>
            <person name="Marton T."/>
            <person name="Kruger M."/>
            <person name="Pelin A."/>
            <person name="Brachmann A."/>
            <person name="Corradi N."/>
        </authorList>
    </citation>
    <scope>NUCLEOTIDE SEQUENCE [LARGE SCALE GENOMIC DNA]</scope>
    <source>
        <strain evidence="1 2">A1</strain>
    </source>
</reference>
<dbReference type="VEuPathDB" id="FungiDB:FUN_019852"/>
<dbReference type="AlphaFoldDB" id="A0A2I1FBW1"/>
<protein>
    <submittedName>
        <fullName evidence="1">Uncharacterized protein</fullName>
    </submittedName>
</protein>
<name>A0A2I1FBW1_9GLOM</name>
<dbReference type="VEuPathDB" id="FungiDB:RhiirFUN_012452"/>
<dbReference type="EMBL" id="LLXH01002301">
    <property type="protein sequence ID" value="PKC56056.1"/>
    <property type="molecule type" value="Genomic_DNA"/>
</dbReference>
<dbReference type="VEuPathDB" id="FungiDB:RhiirA1_474581"/>
<sequence>MSRKARGVSLIVVYQRDLIPSDTVFLCGEKPQPPAEGRIVQVKGEHIHILVELPVSTTASSRREQELLDQVASLQALLNKSVHEFKVVVSLKRKAYQWSVNIEQATLEDIKTSICDMYHPPALENDGAELNFIKDGSGRSSSRNDVAFQDMLRLLVSKNNLKFTVVIETPLKAFSDWTFPKVCQLYGLGESDDPTMEVFPVFSCVIFGLNGHGPLDFTIDLRQTAKTVRVTEVKKDDFVKGVTQCVIQLESLLSNRKRKINEMEEDQPTFRRVFGIVTDAEKFYFMECTMDDQDRPNFKLSELMVVVYKDENLETKVEKVLGHIVWRRRSPTQLG</sequence>